<dbReference type="PANTHER" id="PTHR11242:SF0">
    <property type="entry name" value="TPR_REGION DOMAIN-CONTAINING PROTEIN"/>
    <property type="match status" value="1"/>
</dbReference>
<sequence length="192" mass="22064">MDSNSMFLETFAWAHRSPNCLENEDWEMISCFMNGDGSPLSIIHDLKDKGNVLFKQNCFEVDGSCYDRACKILSFIVVSLENYDAKSCSDLAVSLSLNLTACALKVQEHEMARDICSMILSYFPENIKALFRRALSFMKCDMFLEAHEDLEKALKIEPQILRIRTFLGNIMWSRIVLPLILMVKGVWMTRVK</sequence>
<reference evidence="4" key="1">
    <citation type="submission" date="2024-03" db="EMBL/GenBank/DDBJ databases">
        <title>WGS assembly of Saponaria officinalis var. Norfolk2.</title>
        <authorList>
            <person name="Jenkins J."/>
            <person name="Shu S."/>
            <person name="Grimwood J."/>
            <person name="Barry K."/>
            <person name="Goodstein D."/>
            <person name="Schmutz J."/>
            <person name="Leebens-Mack J."/>
            <person name="Osbourn A."/>
        </authorList>
    </citation>
    <scope>NUCLEOTIDE SEQUENCE [LARGE SCALE GENOMIC DNA]</scope>
    <source>
        <strain evidence="4">JIC</strain>
    </source>
</reference>
<comment type="caution">
    <text evidence="4">The sequence shown here is derived from an EMBL/GenBank/DDBJ whole genome shotgun (WGS) entry which is preliminary data.</text>
</comment>
<proteinExistence type="predicted"/>
<evidence type="ECO:0000256" key="2">
    <source>
        <dbReference type="ARBA" id="ARBA00022803"/>
    </source>
</evidence>
<keyword evidence="1" id="KW-0677">Repeat</keyword>
<dbReference type="Gene3D" id="1.25.40.10">
    <property type="entry name" value="Tetratricopeptide repeat domain"/>
    <property type="match status" value="1"/>
</dbReference>
<evidence type="ECO:0000313" key="5">
    <source>
        <dbReference type="Proteomes" id="UP001443914"/>
    </source>
</evidence>
<dbReference type="InterPro" id="IPR011990">
    <property type="entry name" value="TPR-like_helical_dom_sf"/>
</dbReference>
<dbReference type="AlphaFoldDB" id="A0AAW1HGV7"/>
<evidence type="ECO:0000256" key="3">
    <source>
        <dbReference type="SAM" id="Phobius"/>
    </source>
</evidence>
<organism evidence="4 5">
    <name type="scientific">Saponaria officinalis</name>
    <name type="common">Common soapwort</name>
    <name type="synonym">Lychnis saponaria</name>
    <dbReference type="NCBI Taxonomy" id="3572"/>
    <lineage>
        <taxon>Eukaryota</taxon>
        <taxon>Viridiplantae</taxon>
        <taxon>Streptophyta</taxon>
        <taxon>Embryophyta</taxon>
        <taxon>Tracheophyta</taxon>
        <taxon>Spermatophyta</taxon>
        <taxon>Magnoliopsida</taxon>
        <taxon>eudicotyledons</taxon>
        <taxon>Gunneridae</taxon>
        <taxon>Pentapetalae</taxon>
        <taxon>Caryophyllales</taxon>
        <taxon>Caryophyllaceae</taxon>
        <taxon>Caryophylleae</taxon>
        <taxon>Saponaria</taxon>
    </lineage>
</organism>
<evidence type="ECO:0000256" key="1">
    <source>
        <dbReference type="ARBA" id="ARBA00022737"/>
    </source>
</evidence>
<dbReference type="Proteomes" id="UP001443914">
    <property type="component" value="Unassembled WGS sequence"/>
</dbReference>
<dbReference type="InterPro" id="IPR019734">
    <property type="entry name" value="TPR_rpt"/>
</dbReference>
<keyword evidence="5" id="KW-1185">Reference proteome</keyword>
<dbReference type="EMBL" id="JBDFQZ010000011">
    <property type="protein sequence ID" value="KAK9675438.1"/>
    <property type="molecule type" value="Genomic_DNA"/>
</dbReference>
<gene>
    <name evidence="4" type="ORF">RND81_11G007100</name>
</gene>
<feature type="transmembrane region" description="Helical" evidence="3">
    <location>
        <begin position="166"/>
        <end position="187"/>
    </location>
</feature>
<keyword evidence="3" id="KW-1133">Transmembrane helix</keyword>
<keyword evidence="3" id="KW-0812">Transmembrane</keyword>
<dbReference type="InterPro" id="IPR039663">
    <property type="entry name" value="AIP/AIPL1/TTC9"/>
</dbReference>
<dbReference type="SMART" id="SM00028">
    <property type="entry name" value="TPR"/>
    <property type="match status" value="2"/>
</dbReference>
<dbReference type="SUPFAM" id="SSF48452">
    <property type="entry name" value="TPR-like"/>
    <property type="match status" value="1"/>
</dbReference>
<keyword evidence="3" id="KW-0472">Membrane</keyword>
<evidence type="ECO:0000313" key="4">
    <source>
        <dbReference type="EMBL" id="KAK9675438.1"/>
    </source>
</evidence>
<accession>A0AAW1HGV7</accession>
<keyword evidence="2" id="KW-0802">TPR repeat</keyword>
<dbReference type="PANTHER" id="PTHR11242">
    <property type="entry name" value="ARYL HYDROCARBON RECEPTOR INTERACTING PROTEIN RELATED"/>
    <property type="match status" value="1"/>
</dbReference>
<protein>
    <submittedName>
        <fullName evidence="4">Uncharacterized protein</fullName>
    </submittedName>
</protein>
<name>A0AAW1HGV7_SAPOF</name>